<accession>A0A5K7XMS3</accession>
<dbReference type="Proteomes" id="UP000326837">
    <property type="component" value="Chromosome"/>
</dbReference>
<evidence type="ECO:0000313" key="1">
    <source>
        <dbReference type="EMBL" id="BBO35983.1"/>
    </source>
</evidence>
<organism evidence="1 2">
    <name type="scientific">Lacipirellula parvula</name>
    <dbReference type="NCBI Taxonomy" id="2650471"/>
    <lineage>
        <taxon>Bacteria</taxon>
        <taxon>Pseudomonadati</taxon>
        <taxon>Planctomycetota</taxon>
        <taxon>Planctomycetia</taxon>
        <taxon>Pirellulales</taxon>
        <taxon>Lacipirellulaceae</taxon>
        <taxon>Lacipirellula</taxon>
    </lineage>
</organism>
<dbReference type="KEGG" id="lpav:PLANPX_5595"/>
<keyword evidence="2" id="KW-1185">Reference proteome</keyword>
<gene>
    <name evidence="1" type="ORF">PLANPX_5595</name>
</gene>
<protein>
    <submittedName>
        <fullName evidence="1">Uncharacterized protein</fullName>
    </submittedName>
</protein>
<name>A0A5K7XMS3_9BACT</name>
<reference evidence="2" key="1">
    <citation type="submission" date="2019-10" db="EMBL/GenBank/DDBJ databases">
        <title>Lacipirellula parvula gen. nov., sp. nov., representing a lineage of planctomycetes widespread in freshwater anoxic habitats, and description of the family Lacipirellulaceae.</title>
        <authorList>
            <person name="Dedysh S.N."/>
            <person name="Kulichevskaya I.S."/>
            <person name="Beletsky A.V."/>
            <person name="Rakitin A.L."/>
            <person name="Mardanov A.V."/>
            <person name="Ivanova A.A."/>
            <person name="Saltykova V.X."/>
            <person name="Rijpstra W.I.C."/>
            <person name="Sinninghe Damste J.S."/>
            <person name="Ravin N.V."/>
        </authorList>
    </citation>
    <scope>NUCLEOTIDE SEQUENCE [LARGE SCALE GENOMIC DNA]</scope>
    <source>
        <strain evidence="2">PX69</strain>
    </source>
</reference>
<sequence length="44" mass="4481">MAVTGAAAGWLLSGPAHGAAILFLNSGQQSAFSSQPFNYLLTLT</sequence>
<evidence type="ECO:0000313" key="2">
    <source>
        <dbReference type="Proteomes" id="UP000326837"/>
    </source>
</evidence>
<dbReference type="AlphaFoldDB" id="A0A5K7XMS3"/>
<dbReference type="EMBL" id="AP021861">
    <property type="protein sequence ID" value="BBO35983.1"/>
    <property type="molecule type" value="Genomic_DNA"/>
</dbReference>
<proteinExistence type="predicted"/>